<dbReference type="Gene3D" id="3.90.1750.20">
    <property type="entry name" value="Putative Large Serine Recombinase, Chain B, Domain 2"/>
    <property type="match status" value="1"/>
</dbReference>
<reference evidence="2" key="1">
    <citation type="submission" date="2020-09" db="EMBL/GenBank/DDBJ databases">
        <title>Draft Genome Sequence of Paenibacillus sp. WST5.</title>
        <authorList>
            <person name="Bao Z."/>
        </authorList>
    </citation>
    <scope>NUCLEOTIDE SEQUENCE</scope>
    <source>
        <strain evidence="2">WST5</strain>
    </source>
</reference>
<dbReference type="Proteomes" id="UP000650466">
    <property type="component" value="Unassembled WGS sequence"/>
</dbReference>
<dbReference type="Pfam" id="PF07508">
    <property type="entry name" value="Recombinase"/>
    <property type="match status" value="1"/>
</dbReference>
<comment type="caution">
    <text evidence="2">The sequence shown here is derived from an EMBL/GenBank/DDBJ whole genome shotgun (WGS) entry which is preliminary data.</text>
</comment>
<dbReference type="GO" id="GO:0003677">
    <property type="term" value="F:DNA binding"/>
    <property type="evidence" value="ECO:0007669"/>
    <property type="project" value="InterPro"/>
</dbReference>
<proteinExistence type="predicted"/>
<gene>
    <name evidence="2" type="ORF">ICC18_24710</name>
</gene>
<dbReference type="AlphaFoldDB" id="A0A926QM56"/>
<evidence type="ECO:0000313" key="2">
    <source>
        <dbReference type="EMBL" id="MBD0383307.1"/>
    </source>
</evidence>
<evidence type="ECO:0000259" key="1">
    <source>
        <dbReference type="Pfam" id="PF07508"/>
    </source>
</evidence>
<feature type="domain" description="Recombinase" evidence="1">
    <location>
        <begin position="2"/>
        <end position="57"/>
    </location>
</feature>
<organism evidence="2 3">
    <name type="scientific">Paenibacillus sedimenti</name>
    <dbReference type="NCBI Taxonomy" id="2770274"/>
    <lineage>
        <taxon>Bacteria</taxon>
        <taxon>Bacillati</taxon>
        <taxon>Bacillota</taxon>
        <taxon>Bacilli</taxon>
        <taxon>Bacillales</taxon>
        <taxon>Paenibacillaceae</taxon>
        <taxon>Paenibacillus</taxon>
    </lineage>
</organism>
<dbReference type="InterPro" id="IPR038109">
    <property type="entry name" value="DNA_bind_recomb_sf"/>
</dbReference>
<protein>
    <submittedName>
        <fullName evidence="2">Recombinase family protein</fullName>
    </submittedName>
</protein>
<dbReference type="InterPro" id="IPR011109">
    <property type="entry name" value="DNA_bind_recombinase_dom"/>
</dbReference>
<keyword evidence="3" id="KW-1185">Reference proteome</keyword>
<evidence type="ECO:0000313" key="3">
    <source>
        <dbReference type="Proteomes" id="UP000650466"/>
    </source>
</evidence>
<dbReference type="EMBL" id="JACVVD010000010">
    <property type="protein sequence ID" value="MBD0383307.1"/>
    <property type="molecule type" value="Genomic_DNA"/>
</dbReference>
<sequence>MENPSYTGNLHFHREENIDFITKKRRQVEPDRQIILENTHPAIITLDEHLAVLKRISIKGANKSNGQELHI</sequence>
<dbReference type="GO" id="GO:0000150">
    <property type="term" value="F:DNA strand exchange activity"/>
    <property type="evidence" value="ECO:0007669"/>
    <property type="project" value="InterPro"/>
</dbReference>
<name>A0A926QM56_9BACL</name>
<accession>A0A926QM56</accession>